<evidence type="ECO:0000256" key="7">
    <source>
        <dbReference type="PROSITE-ProRule" id="PRU10099"/>
    </source>
</evidence>
<evidence type="ECO:0000259" key="9">
    <source>
        <dbReference type="Pfam" id="PF17763"/>
    </source>
</evidence>
<accession>A0A2P8HWB5</accession>
<evidence type="ECO:0000313" key="10">
    <source>
        <dbReference type="EMBL" id="PSL50468.1"/>
    </source>
</evidence>
<dbReference type="PRINTS" id="PR00139">
    <property type="entry name" value="ASNGLNASE"/>
</dbReference>
<dbReference type="InterPro" id="IPR037152">
    <property type="entry name" value="L-asparaginase_N_sf"/>
</dbReference>
<proteinExistence type="inferred from homology"/>
<evidence type="ECO:0000256" key="2">
    <source>
        <dbReference type="ARBA" id="ARBA00011881"/>
    </source>
</evidence>
<dbReference type="AlphaFoldDB" id="A0A2P8HWB5"/>
<comment type="similarity">
    <text evidence="1">Belongs to the asparaginase 1 family.</text>
</comment>
<dbReference type="Pfam" id="PF17763">
    <property type="entry name" value="Asparaginase_C"/>
    <property type="match status" value="1"/>
</dbReference>
<keyword evidence="4" id="KW-0378">Hydrolase</keyword>
<dbReference type="Gene3D" id="3.40.50.1170">
    <property type="entry name" value="L-asparaginase, N-terminal domain"/>
    <property type="match status" value="1"/>
</dbReference>
<dbReference type="EC" id="3.5.1.1" evidence="3"/>
<dbReference type="GO" id="GO:0006528">
    <property type="term" value="P:asparagine metabolic process"/>
    <property type="evidence" value="ECO:0007669"/>
    <property type="project" value="InterPro"/>
</dbReference>
<evidence type="ECO:0000256" key="6">
    <source>
        <dbReference type="PIRSR" id="PIRSR001220-2"/>
    </source>
</evidence>
<dbReference type="PIRSF" id="PIRSF001220">
    <property type="entry name" value="L-ASNase_gatD"/>
    <property type="match status" value="1"/>
</dbReference>
<feature type="binding site" evidence="6">
    <location>
        <position position="57"/>
    </location>
    <ligand>
        <name>substrate</name>
    </ligand>
</feature>
<dbReference type="Gene3D" id="3.40.50.40">
    <property type="match status" value="1"/>
</dbReference>
<protein>
    <recommendedName>
        <fullName evidence="3">asparaginase</fullName>
        <ecNumber evidence="3">3.5.1.1</ecNumber>
    </recommendedName>
</protein>
<sequence length="325" mass="35933">MKRVAVITTGGTIASDTKGSSGRLDSGVIQGNELLRLLNIQQEDITLDVYEVFQLPSLHMTSDHLFQLKQKVEVLLREDIDGVVITHGTDSLEETAYFLNLTIHDERPVIVTGAQRAPKAIGTDAYANMKQSIQLAVDPSSDNLGVVVVFNERIYHSKYVKKVHASNVQGFDSFGYGYLGIMDNERPYIFQKPVREDIFELISEAPPKVAIYKSYLGAEEDLFSEALFTAYDGLVLEGAGRGQIAVGFVPVVKRLLAEGVPVVLTTNAEEGQVHPTYDYEGSAYDLLQAGAVLGRDYDAKKARLKLLVYLASRKEKALRAVFDER</sequence>
<dbReference type="EMBL" id="PYAV01000003">
    <property type="protein sequence ID" value="PSL50468.1"/>
    <property type="molecule type" value="Genomic_DNA"/>
</dbReference>
<evidence type="ECO:0000256" key="5">
    <source>
        <dbReference type="PIRSR" id="PIRSR001220-1"/>
    </source>
</evidence>
<dbReference type="GO" id="GO:0004067">
    <property type="term" value="F:asparaginase activity"/>
    <property type="evidence" value="ECO:0007669"/>
    <property type="project" value="UniProtKB-UniRule"/>
</dbReference>
<dbReference type="PANTHER" id="PTHR11707:SF28">
    <property type="entry name" value="60 KDA LYSOPHOSPHOLIPASE"/>
    <property type="match status" value="1"/>
</dbReference>
<feature type="active site" evidence="7">
    <location>
        <position position="12"/>
    </location>
</feature>
<dbReference type="CDD" id="cd08964">
    <property type="entry name" value="L-asparaginase_II"/>
    <property type="match status" value="1"/>
</dbReference>
<comment type="caution">
    <text evidence="10">The sequence shown here is derived from an EMBL/GenBank/DDBJ whole genome shotgun (WGS) entry which is preliminary data.</text>
</comment>
<dbReference type="FunFam" id="3.40.50.1170:FF:000001">
    <property type="entry name" value="L-asparaginase 2"/>
    <property type="match status" value="1"/>
</dbReference>
<dbReference type="PROSITE" id="PS00144">
    <property type="entry name" value="ASN_GLN_ASE_1"/>
    <property type="match status" value="1"/>
</dbReference>
<dbReference type="SUPFAM" id="SSF53774">
    <property type="entry name" value="Glutaminase/Asparaginase"/>
    <property type="match status" value="1"/>
</dbReference>
<feature type="binding site" evidence="6">
    <location>
        <begin position="89"/>
        <end position="90"/>
    </location>
    <ligand>
        <name>substrate</name>
    </ligand>
</feature>
<dbReference type="SFLD" id="SFLDS00057">
    <property type="entry name" value="Glutaminase/Asparaginase"/>
    <property type="match status" value="1"/>
</dbReference>
<name>A0A2P8HWB5_9BACI</name>
<evidence type="ECO:0000256" key="3">
    <source>
        <dbReference type="ARBA" id="ARBA00012920"/>
    </source>
</evidence>
<dbReference type="InterPro" id="IPR006034">
    <property type="entry name" value="Asparaginase/glutaminase-like"/>
</dbReference>
<dbReference type="InterPro" id="IPR020827">
    <property type="entry name" value="Asparaginase/glutaminase_AS1"/>
</dbReference>
<dbReference type="RefSeq" id="WP_106587799.1">
    <property type="nucleotide sequence ID" value="NZ_PYAV01000003.1"/>
</dbReference>
<comment type="subunit">
    <text evidence="2">Homotetramer.</text>
</comment>
<dbReference type="InterPro" id="IPR004550">
    <property type="entry name" value="AsnASE_II"/>
</dbReference>
<reference evidence="10 11" key="1">
    <citation type="submission" date="2018-03" db="EMBL/GenBank/DDBJ databases">
        <title>Genomic Encyclopedia of Type Strains, Phase III (KMG-III): the genomes of soil and plant-associated and newly described type strains.</title>
        <authorList>
            <person name="Whitman W."/>
        </authorList>
    </citation>
    <scope>NUCLEOTIDE SEQUENCE [LARGE SCALE GENOMIC DNA]</scope>
    <source>
        <strain evidence="10 11">CGMCC 1.07653</strain>
    </source>
</reference>
<evidence type="ECO:0000256" key="1">
    <source>
        <dbReference type="ARBA" id="ARBA00010518"/>
    </source>
</evidence>
<dbReference type="Proteomes" id="UP000242310">
    <property type="component" value="Unassembled WGS sequence"/>
</dbReference>
<dbReference type="InterPro" id="IPR040919">
    <property type="entry name" value="Asparaginase_C"/>
</dbReference>
<dbReference type="InterPro" id="IPR036152">
    <property type="entry name" value="Asp/glu_Ase-like_sf"/>
</dbReference>
<organism evidence="10 11">
    <name type="scientific">Salsuginibacillus halophilus</name>
    <dbReference type="NCBI Taxonomy" id="517424"/>
    <lineage>
        <taxon>Bacteria</taxon>
        <taxon>Bacillati</taxon>
        <taxon>Bacillota</taxon>
        <taxon>Bacilli</taxon>
        <taxon>Bacillales</taxon>
        <taxon>Bacillaceae</taxon>
        <taxon>Salsuginibacillus</taxon>
    </lineage>
</organism>
<feature type="domain" description="L-asparaginase N-terminal" evidence="8">
    <location>
        <begin position="3"/>
        <end position="194"/>
    </location>
</feature>
<dbReference type="SMART" id="SM00870">
    <property type="entry name" value="Asparaginase"/>
    <property type="match status" value="1"/>
</dbReference>
<dbReference type="PIRSF" id="PIRSF500176">
    <property type="entry name" value="L_ASNase"/>
    <property type="match status" value="1"/>
</dbReference>
<dbReference type="Pfam" id="PF00710">
    <property type="entry name" value="Asparaginase"/>
    <property type="match status" value="1"/>
</dbReference>
<dbReference type="PROSITE" id="PS51732">
    <property type="entry name" value="ASN_GLN_ASE_3"/>
    <property type="match status" value="1"/>
</dbReference>
<dbReference type="InterPro" id="IPR027474">
    <property type="entry name" value="L-asparaginase_N"/>
</dbReference>
<feature type="domain" description="Asparaginase/glutaminase C-terminal" evidence="9">
    <location>
        <begin position="208"/>
        <end position="316"/>
    </location>
</feature>
<keyword evidence="11" id="KW-1185">Reference proteome</keyword>
<dbReference type="InterPro" id="IPR027473">
    <property type="entry name" value="L-asparaginase_C"/>
</dbReference>
<evidence type="ECO:0000256" key="4">
    <source>
        <dbReference type="ARBA" id="ARBA00022801"/>
    </source>
</evidence>
<dbReference type="PANTHER" id="PTHR11707">
    <property type="entry name" value="L-ASPARAGINASE"/>
    <property type="match status" value="1"/>
</dbReference>
<evidence type="ECO:0000313" key="11">
    <source>
        <dbReference type="Proteomes" id="UP000242310"/>
    </source>
</evidence>
<gene>
    <name evidence="10" type="ORF">B0H94_10379</name>
</gene>
<dbReference type="OrthoDB" id="9788068at2"/>
<feature type="active site" description="O-isoaspartyl threonine intermediate" evidence="5">
    <location>
        <position position="12"/>
    </location>
</feature>
<evidence type="ECO:0000259" key="8">
    <source>
        <dbReference type="Pfam" id="PF00710"/>
    </source>
</evidence>